<dbReference type="EMBL" id="CP077095">
    <property type="protein sequence ID" value="QXI36762.1"/>
    <property type="molecule type" value="Genomic_DNA"/>
</dbReference>
<reference evidence="2 3" key="2">
    <citation type="journal article" date="2021" name="Microorganisms">
        <title>The Ever-Expanding Pseudomonas Genus: Description of 43 New Species and Partition of the Pseudomonas putida Group.</title>
        <authorList>
            <person name="Girard L."/>
            <person name="Lood C."/>
            <person name="Hofte M."/>
            <person name="Vandamme P."/>
            <person name="Rokni-Zadeh H."/>
            <person name="van Noort V."/>
            <person name="Lavigne R."/>
            <person name="De Mot R."/>
        </authorList>
    </citation>
    <scope>NUCLEOTIDE SEQUENCE [LARGE SCALE GENOMIC DNA]</scope>
    <source>
        <strain evidence="2 3">RW9S1A</strain>
    </source>
</reference>
<evidence type="ECO:0000313" key="2">
    <source>
        <dbReference type="EMBL" id="QXI36762.1"/>
    </source>
</evidence>
<dbReference type="Proteomes" id="UP000633418">
    <property type="component" value="Chromosome"/>
</dbReference>
<organism evidence="2 3">
    <name type="scientific">Pseudomonas xantholysinigenes</name>
    <dbReference type="NCBI Taxonomy" id="2745490"/>
    <lineage>
        <taxon>Bacteria</taxon>
        <taxon>Pseudomonadati</taxon>
        <taxon>Pseudomonadota</taxon>
        <taxon>Gammaproteobacteria</taxon>
        <taxon>Pseudomonadales</taxon>
        <taxon>Pseudomonadaceae</taxon>
        <taxon>Pseudomonas</taxon>
    </lineage>
</organism>
<name>A0A9E6PTM5_9PSED</name>
<dbReference type="AlphaFoldDB" id="A0A9E6PTM5"/>
<evidence type="ECO:0000256" key="1">
    <source>
        <dbReference type="SAM" id="SignalP"/>
    </source>
</evidence>
<keyword evidence="3" id="KW-1185">Reference proteome</keyword>
<accession>A0A9E6PTM5</accession>
<keyword evidence="1" id="KW-0732">Signal</keyword>
<reference evidence="2 3" key="1">
    <citation type="journal article" date="2020" name="Microorganisms">
        <title>Reliable Identification of Environmental Pseudomonas Isolates Using the rpoD Gene.</title>
        <authorList>
            <consortium name="The Broad Institute Genome Sequencing Platform"/>
            <person name="Girard L."/>
            <person name="Lood C."/>
            <person name="Rokni-Zadeh H."/>
            <person name="van Noort V."/>
            <person name="Lavigne R."/>
            <person name="De Mot R."/>
        </authorList>
    </citation>
    <scope>NUCLEOTIDE SEQUENCE [LARGE SCALE GENOMIC DNA]</scope>
    <source>
        <strain evidence="2 3">RW9S1A</strain>
    </source>
</reference>
<sequence length="235" mass="25740">MPRFLHLPLCLALLSSAAVAAPSYLPGEAEYREAAPQLDEIDRRMMALANQREPNGAMNQALRQALLDYLQAHVADIHTLLETASAAGNPAAEYRLARLLEMANDPASHARACTLLQSSLARGFTPAALQMRDSCPEAIDTPTYIAQVKALPAIPTPYARYYPQPSNLPPCLPPSGNLLDLQSLDEPAFRANLYYSMREVLVDAGAQTRQARLAYPLQAQAYGCPRIEGWLARQK</sequence>
<dbReference type="KEGG" id="pxn:HU772_015540"/>
<dbReference type="RefSeq" id="WP_186659616.1">
    <property type="nucleotide sequence ID" value="NZ_CP077095.1"/>
</dbReference>
<gene>
    <name evidence="2" type="ORF">HU772_015540</name>
</gene>
<proteinExistence type="predicted"/>
<feature type="chain" id="PRO_5039184759" evidence="1">
    <location>
        <begin position="21"/>
        <end position="235"/>
    </location>
</feature>
<protein>
    <submittedName>
        <fullName evidence="2">Uncharacterized protein</fullName>
    </submittedName>
</protein>
<feature type="signal peptide" evidence="1">
    <location>
        <begin position="1"/>
        <end position="20"/>
    </location>
</feature>
<evidence type="ECO:0000313" key="3">
    <source>
        <dbReference type="Proteomes" id="UP000633418"/>
    </source>
</evidence>